<proteinExistence type="predicted"/>
<dbReference type="InterPro" id="IPR013103">
    <property type="entry name" value="RVT_2"/>
</dbReference>
<feature type="domain" description="Reverse transcriptase Ty1/copia-type" evidence="1">
    <location>
        <begin position="4"/>
        <end position="60"/>
    </location>
</feature>
<accession>A0ABY9BZ56</accession>
<gene>
    <name evidence="2" type="ORF">VitviT2T_007197</name>
</gene>
<dbReference type="EMBL" id="CP126652">
    <property type="protein sequence ID" value="WJZ87848.1"/>
    <property type="molecule type" value="Genomic_DNA"/>
</dbReference>
<protein>
    <recommendedName>
        <fullName evidence="1">Reverse transcriptase Ty1/copia-type domain-containing protein</fullName>
    </recommendedName>
</protein>
<keyword evidence="3" id="KW-1185">Reference proteome</keyword>
<organism evidence="2 3">
    <name type="scientific">Vitis vinifera</name>
    <name type="common">Grape</name>
    <dbReference type="NCBI Taxonomy" id="29760"/>
    <lineage>
        <taxon>Eukaryota</taxon>
        <taxon>Viridiplantae</taxon>
        <taxon>Streptophyta</taxon>
        <taxon>Embryophyta</taxon>
        <taxon>Tracheophyta</taxon>
        <taxon>Spermatophyta</taxon>
        <taxon>Magnoliopsida</taxon>
        <taxon>eudicotyledons</taxon>
        <taxon>Gunneridae</taxon>
        <taxon>Pentapetalae</taxon>
        <taxon>rosids</taxon>
        <taxon>Vitales</taxon>
        <taxon>Vitaceae</taxon>
        <taxon>Viteae</taxon>
        <taxon>Vitis</taxon>
    </lineage>
</organism>
<dbReference type="Proteomes" id="UP001227230">
    <property type="component" value="Chromosome 5"/>
</dbReference>
<evidence type="ECO:0000259" key="1">
    <source>
        <dbReference type="Pfam" id="PF07727"/>
    </source>
</evidence>
<reference evidence="2 3" key="1">
    <citation type="journal article" date="2023" name="Hortic Res">
        <title>The complete reference genome for grapevine (Vitis vinifera L.) genetics and breeding.</title>
        <authorList>
            <person name="Shi X."/>
            <person name="Cao S."/>
            <person name="Wang X."/>
            <person name="Huang S."/>
            <person name="Wang Y."/>
            <person name="Liu Z."/>
            <person name="Liu W."/>
            <person name="Leng X."/>
            <person name="Peng Y."/>
            <person name="Wang N."/>
            <person name="Wang Y."/>
            <person name="Ma Z."/>
            <person name="Xu X."/>
            <person name="Zhang F."/>
            <person name="Xue H."/>
            <person name="Zhong H."/>
            <person name="Wang Y."/>
            <person name="Zhang K."/>
            <person name="Velt A."/>
            <person name="Avia K."/>
            <person name="Holtgrawe D."/>
            <person name="Grimplet J."/>
            <person name="Matus J.T."/>
            <person name="Ware D."/>
            <person name="Wu X."/>
            <person name="Wang H."/>
            <person name="Liu C."/>
            <person name="Fang Y."/>
            <person name="Rustenholz C."/>
            <person name="Cheng Z."/>
            <person name="Xiao H."/>
            <person name="Zhou Y."/>
        </authorList>
    </citation>
    <scope>NUCLEOTIDE SEQUENCE [LARGE SCALE GENOMIC DNA]</scope>
    <source>
        <strain evidence="3">cv. Pinot noir / PN40024</strain>
        <tissue evidence="2">Leaf</tissue>
    </source>
</reference>
<dbReference type="Pfam" id="PF07727">
    <property type="entry name" value="RVT_2"/>
    <property type="match status" value="1"/>
</dbReference>
<evidence type="ECO:0000313" key="2">
    <source>
        <dbReference type="EMBL" id="WJZ87848.1"/>
    </source>
</evidence>
<evidence type="ECO:0000313" key="3">
    <source>
        <dbReference type="Proteomes" id="UP001227230"/>
    </source>
</evidence>
<sequence>MIRIGYKRCEYDYCIYVKSLDDDDSFIFLLLYVDDMLIVAKNMVEVNKLKSLLSKEFEVQPRRFLEWRFTWIELQGNYGYLSIAMSKEYWRGSTWMMQNQ</sequence>
<name>A0ABY9BZ56_VITVI</name>